<dbReference type="PRINTS" id="PR00507">
    <property type="entry name" value="N12N6MTFRASE"/>
</dbReference>
<gene>
    <name evidence="7" type="ORF">ACFOM9_01665</name>
</gene>
<protein>
    <recommendedName>
        <fullName evidence="2">site-specific DNA-methyltransferase (adenine-specific)</fullName>
        <ecNumber evidence="2">2.1.1.72</ecNumber>
    </recommendedName>
</protein>
<keyword evidence="8" id="KW-1185">Reference proteome</keyword>
<evidence type="ECO:0000256" key="3">
    <source>
        <dbReference type="ARBA" id="ARBA00022603"/>
    </source>
</evidence>
<proteinExistence type="inferred from homology"/>
<dbReference type="InterPro" id="IPR003356">
    <property type="entry name" value="DNA_methylase_A-5"/>
</dbReference>
<evidence type="ECO:0000313" key="8">
    <source>
        <dbReference type="Proteomes" id="UP001595724"/>
    </source>
</evidence>
<keyword evidence="4" id="KW-0808">Transferase</keyword>
<dbReference type="InterPro" id="IPR050953">
    <property type="entry name" value="N4_N6_ade-DNA_methylase"/>
</dbReference>
<sequence>MSKLEAMRNYLASVEQALKTGQAGEHTHRPALEALLEALGGPAVDAINEPRQIKCGAPDFIIVRGTVPLGHVEAKDVGLDLVKLERGEQLTRYRESLGNLVFTDYLSFRWYLDGELRLTADLPRPAANGRIRWSDDAAAATMQLLDQFLLADIPLKSTPQDLAIRMAGLGKLIRSLIGQTFKAEGEQGELHGQLQAFRKVLIESLTVEQFADMYAQTLCYGLFAARCNALAKGFTRQIAASALPKTNPFLRKLFNSIAGPDLDERIAWAVDQLAELLARADMTAILSDFGKRTRQEDPVVHFYETFLAAYDPKMREARGVYYTPEPVVGYIVRSVDVVLKRDFGMKEGLAHAKKIKLKRPKVHGKGEETYETHRLQILDPATGTGTFLYAVIAKIREHFDGNAGAWPGYVAEHLLPRLFGFELLMAPYAVAHMKLGLELEQSGYDFASDQRLGVFLTNSLEEAHELTGLPLFTQWLAEESRAAANVKRDAPVMVVLGNPPYSAASANTGAWIANLLRGRDIISSEKTESYFHVDGKPLGERNPRWINDDYVKFIRFAQWRIEKTGYGIIAFVTNHGYLNNPTFRGMRESLMRCFDEIYLLDLHGNSKKKEKTPQGGKDDNVFDIQQGVAIGIFVRRESANPIEGRLAKVFHGDMYGTRAEKYALLDESDIGSTQWRELAPVSPSYFFVPEDADLRLEYAPGWSVLDVMPVSNVGIITKRDALTIDMDKIKLWDRVVDFSHLPELEARHKYDLPEDVRDWSIERAQKDLRESGPVAERIIEVCYRPFDNRFMYYTGNARGFVGWPVEKVTRHFLSGPNVGLVTARSNKSQSVDHFFAVANMPETKCGERTTQSCVFPLWLYKKQASDLLGSDEVQRVANVGRDFVAALSMVIGIDPAPEDTLAWIYAVLYTPTYRSRYADFLRSDFPRIPLPPGRDIFDRFVSIGRELIALHTMEQKQPRISRFDVTGSNEVVKVRWAPGNGGKGRVYINDAQHFDGVPQCVWDTHIGGYRVAEKWLKGRKGRQLSFEDVMHYHEIVAALARTLELQVELDALVDNLGGWPLGKVKQQAVGSQAL</sequence>
<feature type="domain" description="ACB" evidence="6">
    <location>
        <begin position="1"/>
        <end position="23"/>
    </location>
</feature>
<organism evidence="7 8">
    <name type="scientific">Luteimonas notoginsengisoli</name>
    <dbReference type="NCBI Taxonomy" id="1578200"/>
    <lineage>
        <taxon>Bacteria</taxon>
        <taxon>Pseudomonadati</taxon>
        <taxon>Pseudomonadota</taxon>
        <taxon>Gammaproteobacteria</taxon>
        <taxon>Lysobacterales</taxon>
        <taxon>Lysobacteraceae</taxon>
        <taxon>Luteimonas</taxon>
    </lineage>
</organism>
<dbReference type="InterPro" id="IPR041635">
    <property type="entry name" value="Type_ISP_LLaBIII_C"/>
</dbReference>
<dbReference type="PANTHER" id="PTHR33841:SF1">
    <property type="entry name" value="DNA METHYLTRANSFERASE A"/>
    <property type="match status" value="1"/>
</dbReference>
<evidence type="ECO:0000313" key="7">
    <source>
        <dbReference type="EMBL" id="MFC3658784.1"/>
    </source>
</evidence>
<comment type="similarity">
    <text evidence="1">Belongs to the N(4)/N(6)-methyltransferase family.</text>
</comment>
<dbReference type="EMBL" id="JBHRYF010000001">
    <property type="protein sequence ID" value="MFC3658784.1"/>
    <property type="molecule type" value="Genomic_DNA"/>
</dbReference>
<dbReference type="Proteomes" id="UP001595724">
    <property type="component" value="Unassembled WGS sequence"/>
</dbReference>
<evidence type="ECO:0000256" key="4">
    <source>
        <dbReference type="ARBA" id="ARBA00022679"/>
    </source>
</evidence>
<dbReference type="Pfam" id="PF02384">
    <property type="entry name" value="N6_Mtase"/>
    <property type="match status" value="1"/>
</dbReference>
<reference evidence="8" key="1">
    <citation type="journal article" date="2019" name="Int. J. Syst. Evol. Microbiol.">
        <title>The Global Catalogue of Microorganisms (GCM) 10K type strain sequencing project: providing services to taxonomists for standard genome sequencing and annotation.</title>
        <authorList>
            <consortium name="The Broad Institute Genomics Platform"/>
            <consortium name="The Broad Institute Genome Sequencing Center for Infectious Disease"/>
            <person name="Wu L."/>
            <person name="Ma J."/>
        </authorList>
    </citation>
    <scope>NUCLEOTIDE SEQUENCE [LARGE SCALE GENOMIC DNA]</scope>
    <source>
        <strain evidence="8">KCTC 42211</strain>
    </source>
</reference>
<evidence type="ECO:0000259" key="6">
    <source>
        <dbReference type="PROSITE" id="PS51228"/>
    </source>
</evidence>
<evidence type="ECO:0000256" key="5">
    <source>
        <dbReference type="ARBA" id="ARBA00047942"/>
    </source>
</evidence>
<dbReference type="EC" id="2.1.1.72" evidence="2"/>
<dbReference type="SUPFAM" id="SSF53335">
    <property type="entry name" value="S-adenosyl-L-methionine-dependent methyltransferases"/>
    <property type="match status" value="1"/>
</dbReference>
<dbReference type="PROSITE" id="PS51228">
    <property type="entry name" value="ACB_2"/>
    <property type="match status" value="1"/>
</dbReference>
<comment type="catalytic activity">
    <reaction evidence="5">
        <text>a 2'-deoxyadenosine in DNA + S-adenosyl-L-methionine = an N(6)-methyl-2'-deoxyadenosine in DNA + S-adenosyl-L-homocysteine + H(+)</text>
        <dbReference type="Rhea" id="RHEA:15197"/>
        <dbReference type="Rhea" id="RHEA-COMP:12418"/>
        <dbReference type="Rhea" id="RHEA-COMP:12419"/>
        <dbReference type="ChEBI" id="CHEBI:15378"/>
        <dbReference type="ChEBI" id="CHEBI:57856"/>
        <dbReference type="ChEBI" id="CHEBI:59789"/>
        <dbReference type="ChEBI" id="CHEBI:90615"/>
        <dbReference type="ChEBI" id="CHEBI:90616"/>
        <dbReference type="EC" id="2.1.1.72"/>
    </reaction>
</comment>
<name>A0ABV7UQ74_9GAMM</name>
<keyword evidence="3" id="KW-0489">Methyltransferase</keyword>
<dbReference type="Pfam" id="PF18135">
    <property type="entry name" value="Type_ISP_C"/>
    <property type="match status" value="1"/>
</dbReference>
<dbReference type="InterPro" id="IPR029063">
    <property type="entry name" value="SAM-dependent_MTases_sf"/>
</dbReference>
<dbReference type="Gene3D" id="3.40.50.150">
    <property type="entry name" value="Vaccinia Virus protein VP39"/>
    <property type="match status" value="1"/>
</dbReference>
<dbReference type="RefSeq" id="WP_386705554.1">
    <property type="nucleotide sequence ID" value="NZ_JBHRYF010000001.1"/>
</dbReference>
<dbReference type="PANTHER" id="PTHR33841">
    <property type="entry name" value="DNA METHYLTRANSFERASE YEEA-RELATED"/>
    <property type="match status" value="1"/>
</dbReference>
<dbReference type="InterPro" id="IPR000582">
    <property type="entry name" value="Acyl-CoA-binding_protein"/>
</dbReference>
<accession>A0ABV7UQ74</accession>
<evidence type="ECO:0000256" key="1">
    <source>
        <dbReference type="ARBA" id="ARBA00006594"/>
    </source>
</evidence>
<comment type="caution">
    <text evidence="7">The sequence shown here is derived from an EMBL/GenBank/DDBJ whole genome shotgun (WGS) entry which is preliminary data.</text>
</comment>
<evidence type="ECO:0000256" key="2">
    <source>
        <dbReference type="ARBA" id="ARBA00011900"/>
    </source>
</evidence>